<keyword evidence="6" id="KW-0119">Carbohydrate metabolism</keyword>
<evidence type="ECO:0000256" key="1">
    <source>
        <dbReference type="ARBA" id="ARBA00004496"/>
    </source>
</evidence>
<organism evidence="8 9">
    <name type="scientific">Sediminicurvatus halobius</name>
    <dbReference type="NCBI Taxonomy" id="2182432"/>
    <lineage>
        <taxon>Bacteria</taxon>
        <taxon>Pseudomonadati</taxon>
        <taxon>Pseudomonadota</taxon>
        <taxon>Gammaproteobacteria</taxon>
        <taxon>Chromatiales</taxon>
        <taxon>Ectothiorhodospiraceae</taxon>
        <taxon>Sediminicurvatus</taxon>
    </lineage>
</organism>
<comment type="subcellular location">
    <subcellularLocation>
        <location evidence="1">Cytoplasm</location>
    </subcellularLocation>
</comment>
<keyword evidence="3" id="KW-0963">Cytoplasm</keyword>
<sequence length="199" mass="20783">MSPGCRSTPEAVRRRPAVVLLDRDGVINADSPEHIRSAADWQPLPGSLAAIARLHEADIPVAVCTNQSGLARGLFGHADLAAIHQRMEGAIDEAGGALAGVFVCPHGPDAGCDCRKPRPGLLLRALETLAVPPHQAAFVGDSARDVAAAEAAGVEPILVRTGNGRETAAAWPWPVATFDDLGMAVAALLERPREHDHGD</sequence>
<name>A0A2U2N2T7_9GAMM</name>
<evidence type="ECO:0000313" key="8">
    <source>
        <dbReference type="EMBL" id="PWG63392.1"/>
    </source>
</evidence>
<reference evidence="8 9" key="1">
    <citation type="submission" date="2018-05" db="EMBL/GenBank/DDBJ databases">
        <title>Spiribacter halobius sp. nov., a moderately halophilic bacterium isolated from marine solar saltern.</title>
        <authorList>
            <person name="Zheng W.-S."/>
            <person name="Lu D.-C."/>
            <person name="Du Z.-J."/>
        </authorList>
    </citation>
    <scope>NUCLEOTIDE SEQUENCE [LARGE SCALE GENOMIC DNA]</scope>
    <source>
        <strain evidence="8 9">E85</strain>
    </source>
</reference>
<dbReference type="InterPro" id="IPR006543">
    <property type="entry name" value="Histidinol-phos"/>
</dbReference>
<dbReference type="NCBIfam" id="TIGR01662">
    <property type="entry name" value="HAD-SF-IIIA"/>
    <property type="match status" value="1"/>
</dbReference>
<evidence type="ECO:0000256" key="6">
    <source>
        <dbReference type="ARBA" id="ARBA00023277"/>
    </source>
</evidence>
<comment type="caution">
    <text evidence="8">The sequence shown here is derived from an EMBL/GenBank/DDBJ whole genome shotgun (WGS) entry which is preliminary data.</text>
</comment>
<dbReference type="Pfam" id="PF13242">
    <property type="entry name" value="Hydrolase_like"/>
    <property type="match status" value="1"/>
</dbReference>
<keyword evidence="5" id="KW-0378">Hydrolase</keyword>
<dbReference type="InterPro" id="IPR004446">
    <property type="entry name" value="Heptose_bisP_phosphatase"/>
</dbReference>
<evidence type="ECO:0000256" key="2">
    <source>
        <dbReference type="ARBA" id="ARBA00005628"/>
    </source>
</evidence>
<dbReference type="SUPFAM" id="SSF56784">
    <property type="entry name" value="HAD-like"/>
    <property type="match status" value="1"/>
</dbReference>
<dbReference type="AlphaFoldDB" id="A0A2U2N2T7"/>
<comment type="similarity">
    <text evidence="2">Belongs to the GmhB family.</text>
</comment>
<dbReference type="OrthoDB" id="9788272at2"/>
<proteinExistence type="inferred from homology"/>
<evidence type="ECO:0000256" key="4">
    <source>
        <dbReference type="ARBA" id="ARBA00022723"/>
    </source>
</evidence>
<dbReference type="GO" id="GO:0046872">
    <property type="term" value="F:metal ion binding"/>
    <property type="evidence" value="ECO:0007669"/>
    <property type="project" value="UniProtKB-KW"/>
</dbReference>
<evidence type="ECO:0000256" key="3">
    <source>
        <dbReference type="ARBA" id="ARBA00022490"/>
    </source>
</evidence>
<dbReference type="PANTHER" id="PTHR42891">
    <property type="entry name" value="D-GLYCERO-BETA-D-MANNO-HEPTOSE-1,7-BISPHOSPHATE 7-PHOSPHATASE"/>
    <property type="match status" value="1"/>
</dbReference>
<dbReference type="Gene3D" id="3.40.50.1000">
    <property type="entry name" value="HAD superfamily/HAD-like"/>
    <property type="match status" value="1"/>
</dbReference>
<dbReference type="InterPro" id="IPR006549">
    <property type="entry name" value="HAD-SF_hydro_IIIA"/>
</dbReference>
<dbReference type="NCBIfam" id="NF006506">
    <property type="entry name" value="PRK08942.1"/>
    <property type="match status" value="1"/>
</dbReference>
<protein>
    <recommendedName>
        <fullName evidence="7">D,D-heptose 1,7-bisphosphate phosphatase</fullName>
    </recommendedName>
</protein>
<dbReference type="Proteomes" id="UP000245474">
    <property type="component" value="Unassembled WGS sequence"/>
</dbReference>
<evidence type="ECO:0000256" key="5">
    <source>
        <dbReference type="ARBA" id="ARBA00022801"/>
    </source>
</evidence>
<dbReference type="EMBL" id="QFFI01000011">
    <property type="protein sequence ID" value="PWG63392.1"/>
    <property type="molecule type" value="Genomic_DNA"/>
</dbReference>
<dbReference type="GO" id="GO:0005975">
    <property type="term" value="P:carbohydrate metabolic process"/>
    <property type="evidence" value="ECO:0007669"/>
    <property type="project" value="InterPro"/>
</dbReference>
<dbReference type="InterPro" id="IPR023214">
    <property type="entry name" value="HAD_sf"/>
</dbReference>
<keyword evidence="4" id="KW-0479">Metal-binding</keyword>
<evidence type="ECO:0000256" key="7">
    <source>
        <dbReference type="ARBA" id="ARBA00031828"/>
    </source>
</evidence>
<evidence type="ECO:0000313" key="9">
    <source>
        <dbReference type="Proteomes" id="UP000245474"/>
    </source>
</evidence>
<dbReference type="InterPro" id="IPR036412">
    <property type="entry name" value="HAD-like_sf"/>
</dbReference>
<dbReference type="GO" id="GO:0016791">
    <property type="term" value="F:phosphatase activity"/>
    <property type="evidence" value="ECO:0007669"/>
    <property type="project" value="InterPro"/>
</dbReference>
<dbReference type="NCBIfam" id="TIGR01656">
    <property type="entry name" value="Histidinol-ppas"/>
    <property type="match status" value="1"/>
</dbReference>
<dbReference type="PANTHER" id="PTHR42891:SF1">
    <property type="entry name" value="D-GLYCERO-BETA-D-MANNO-HEPTOSE-1,7-BISPHOSPHATE 7-PHOSPHATASE"/>
    <property type="match status" value="1"/>
</dbReference>
<dbReference type="GO" id="GO:0005737">
    <property type="term" value="C:cytoplasm"/>
    <property type="evidence" value="ECO:0007669"/>
    <property type="project" value="UniProtKB-SubCell"/>
</dbReference>
<keyword evidence="9" id="KW-1185">Reference proteome</keyword>
<gene>
    <name evidence="8" type="ORF">DEM34_08775</name>
</gene>
<accession>A0A2U2N2T7</accession>